<proteinExistence type="inferred from homology"/>
<reference evidence="3 4" key="1">
    <citation type="submission" date="2018-06" db="EMBL/GenBank/DDBJ databases">
        <title>Extensive metabolic versatility and redundancy in microbially diverse, dynamic hydrothermal sediments.</title>
        <authorList>
            <person name="Dombrowski N."/>
            <person name="Teske A."/>
            <person name="Baker B.J."/>
        </authorList>
    </citation>
    <scope>NUCLEOTIDE SEQUENCE [LARGE SCALE GENOMIC DNA]</scope>
    <source>
        <strain evidence="3">B47_G16</strain>
    </source>
</reference>
<dbReference type="InterPro" id="IPR017853">
    <property type="entry name" value="GH"/>
</dbReference>
<dbReference type="SUPFAM" id="SSF51011">
    <property type="entry name" value="Glycosyl hydrolase domain"/>
    <property type="match status" value="1"/>
</dbReference>
<feature type="domain" description="Glycosyl hydrolase family 13 catalytic" evidence="2">
    <location>
        <begin position="14"/>
        <end position="418"/>
    </location>
</feature>
<dbReference type="AlphaFoldDB" id="A0A497E476"/>
<evidence type="ECO:0000259" key="2">
    <source>
        <dbReference type="SMART" id="SM00642"/>
    </source>
</evidence>
<evidence type="ECO:0000313" key="4">
    <source>
        <dbReference type="Proteomes" id="UP000279422"/>
    </source>
</evidence>
<accession>A0A497E476</accession>
<dbReference type="GO" id="GO:0004556">
    <property type="term" value="F:alpha-amylase activity"/>
    <property type="evidence" value="ECO:0007669"/>
    <property type="project" value="TreeGrafter"/>
</dbReference>
<dbReference type="Gene3D" id="3.90.400.10">
    <property type="entry name" value="Oligo-1,6-glucosidase, Domain 2"/>
    <property type="match status" value="1"/>
</dbReference>
<dbReference type="EMBL" id="QMPZ01000127">
    <property type="protein sequence ID" value="RLE07969.1"/>
    <property type="molecule type" value="Genomic_DNA"/>
</dbReference>
<dbReference type="PANTHER" id="PTHR10357">
    <property type="entry name" value="ALPHA-AMYLASE FAMILY MEMBER"/>
    <property type="match status" value="1"/>
</dbReference>
<comment type="caution">
    <text evidence="3">The sequence shown here is derived from an EMBL/GenBank/DDBJ whole genome shotgun (WGS) entry which is preliminary data.</text>
</comment>
<comment type="similarity">
    <text evidence="1">Belongs to the glycosyl hydrolase 13 family.</text>
</comment>
<protein>
    <recommendedName>
        <fullName evidence="2">Glycosyl hydrolase family 13 catalytic domain-containing protein</fullName>
    </recommendedName>
</protein>
<dbReference type="SUPFAM" id="SSF51445">
    <property type="entry name" value="(Trans)glycosidases"/>
    <property type="match status" value="1"/>
</dbReference>
<dbReference type="InterPro" id="IPR013780">
    <property type="entry name" value="Glyco_hydro_b"/>
</dbReference>
<dbReference type="PANTHER" id="PTHR10357:SF179">
    <property type="entry name" value="NEUTRAL AND BASIC AMINO ACID TRANSPORT PROTEIN RBAT"/>
    <property type="match status" value="1"/>
</dbReference>
<evidence type="ECO:0000313" key="3">
    <source>
        <dbReference type="EMBL" id="RLE07969.1"/>
    </source>
</evidence>
<gene>
    <name evidence="3" type="ORF">DRJ00_07135</name>
</gene>
<evidence type="ECO:0000256" key="1">
    <source>
        <dbReference type="ARBA" id="ARBA00008061"/>
    </source>
</evidence>
<dbReference type="Proteomes" id="UP000279422">
    <property type="component" value="Unassembled WGS sequence"/>
</dbReference>
<dbReference type="InterPro" id="IPR006047">
    <property type="entry name" value="GH13_cat_dom"/>
</dbReference>
<dbReference type="SMART" id="SM00642">
    <property type="entry name" value="Aamy"/>
    <property type="match status" value="1"/>
</dbReference>
<dbReference type="InterPro" id="IPR045857">
    <property type="entry name" value="O16G_dom_2"/>
</dbReference>
<dbReference type="GO" id="GO:0009313">
    <property type="term" value="P:oligosaccharide catabolic process"/>
    <property type="evidence" value="ECO:0007669"/>
    <property type="project" value="TreeGrafter"/>
</dbReference>
<sequence length="539" mass="62434">MNSSKWYLNSVFYQIYPQSFQDSNGDGIGDLEGIIYRLDYLKSLGIDAIWLNPIYPSPFKDAGYDVADYKNIAPRYGDLNTFDRLIKEAHKRGIKVLMDLVFNHTSNEHPWFKQSQKMERNRYSKWYVWCSPFEPINLGTGSWAMWVSERYESYYHQFTFYQPDLNFGFPNLAREDGNSYDDPDLKALREELKGVVRFWLDRGVDGFRADAMEALVIEAGKKGIHGNTARFWSEIRQVIDSYKDKAFIAEGFHHTEDIARCKFNGCFFIPQTWRLLAPDPPQRKREPSPVKFFSPQGGDLTWFVEEYLKEYKEAIEQDAIINMISGSHDMPRMSWICQKDEIIKAYFAMLLTYPTAPFIYYGDEIGMQYWVNLPSREGASFRTGSRTPMQWNGKKNAGFSSAESSRLYFPVNKDYPVRNVEIQESSPTSILNTVKGLIKLRKENPSSGAFGNIRHLHLKKGDKSYIYSRYGQGDAFLIALNPSDTSRKIRLKLTGEEEEFKGAKYLVPEISSQKVPKIAVEKEISLWLPSNFFAVYRIS</sequence>
<name>A0A497E476_UNCAE</name>
<organism evidence="3 4">
    <name type="scientific">Aerophobetes bacterium</name>
    <dbReference type="NCBI Taxonomy" id="2030807"/>
    <lineage>
        <taxon>Bacteria</taxon>
        <taxon>Candidatus Aerophobota</taxon>
    </lineage>
</organism>
<dbReference type="Gene3D" id="2.60.40.1180">
    <property type="entry name" value="Golgi alpha-mannosidase II"/>
    <property type="match status" value="1"/>
</dbReference>
<dbReference type="Gene3D" id="3.20.20.80">
    <property type="entry name" value="Glycosidases"/>
    <property type="match status" value="1"/>
</dbReference>
<dbReference type="Pfam" id="PF00128">
    <property type="entry name" value="Alpha-amylase"/>
    <property type="match status" value="1"/>
</dbReference>